<dbReference type="Proteomes" id="UP001152798">
    <property type="component" value="Chromosome 4"/>
</dbReference>
<gene>
    <name evidence="1" type="ORF">NEZAVI_LOCUS7633</name>
</gene>
<dbReference type="PANTHER" id="PTHR16797:SF4">
    <property type="entry name" value="40-KDA HUNTINGTIN-ASSOCIATED PROTEIN"/>
    <property type="match status" value="1"/>
</dbReference>
<dbReference type="AlphaFoldDB" id="A0A9P0H9I5"/>
<reference evidence="1" key="1">
    <citation type="submission" date="2022-01" db="EMBL/GenBank/DDBJ databases">
        <authorList>
            <person name="King R."/>
        </authorList>
    </citation>
    <scope>NUCLEOTIDE SEQUENCE</scope>
</reference>
<dbReference type="GO" id="GO:0005769">
    <property type="term" value="C:early endosome"/>
    <property type="evidence" value="ECO:0007669"/>
    <property type="project" value="TreeGrafter"/>
</dbReference>
<sequence length="300" mass="33721">MTDRSSSDLLTQYKAISSKLKKKFSRKSNVSEPNDQFAAQCEKSELPQYAALKWLAVAKNEASLGHTNEEAIALLKAGRLFLEAERKNIIGCDENLKGAMTCFNQVEKLWGDENPLTAALCLEIGTAMESIDPHRAVLYFEKAVLLMNHCPHLHLQALKKLSSAKVATGDFHGALTAFTAIVNVVNKITSSPFGVYKDILLRCEISRVLLILILQPTPQNIPLDLQKFIEKYTWIGEPDTVTVSWIGEELFFLLQSLVMACQCQDLEAVHDLENDLWRYFSNEQKGMLNSIIQIMENSEK</sequence>
<organism evidence="1 2">
    <name type="scientific">Nezara viridula</name>
    <name type="common">Southern green stink bug</name>
    <name type="synonym">Cimex viridulus</name>
    <dbReference type="NCBI Taxonomy" id="85310"/>
    <lineage>
        <taxon>Eukaryota</taxon>
        <taxon>Metazoa</taxon>
        <taxon>Ecdysozoa</taxon>
        <taxon>Arthropoda</taxon>
        <taxon>Hexapoda</taxon>
        <taxon>Insecta</taxon>
        <taxon>Pterygota</taxon>
        <taxon>Neoptera</taxon>
        <taxon>Paraneoptera</taxon>
        <taxon>Hemiptera</taxon>
        <taxon>Heteroptera</taxon>
        <taxon>Panheteroptera</taxon>
        <taxon>Pentatomomorpha</taxon>
        <taxon>Pentatomoidea</taxon>
        <taxon>Pentatomidae</taxon>
        <taxon>Pentatominae</taxon>
        <taxon>Nezara</taxon>
    </lineage>
</organism>
<dbReference type="InterPro" id="IPR039494">
    <property type="entry name" value="F8A"/>
</dbReference>
<evidence type="ECO:0000313" key="2">
    <source>
        <dbReference type="Proteomes" id="UP001152798"/>
    </source>
</evidence>
<dbReference type="GO" id="GO:0099518">
    <property type="term" value="P:vesicle cytoskeletal trafficking"/>
    <property type="evidence" value="ECO:0007669"/>
    <property type="project" value="TreeGrafter"/>
</dbReference>
<dbReference type="EMBL" id="OV725080">
    <property type="protein sequence ID" value="CAH1397880.1"/>
    <property type="molecule type" value="Genomic_DNA"/>
</dbReference>
<name>A0A9P0H9I5_NEZVI</name>
<protein>
    <recommendedName>
        <fullName evidence="3">Factor VIII intron 22 protein</fullName>
    </recommendedName>
</protein>
<dbReference type="PANTHER" id="PTHR16797">
    <property type="entry name" value="FACTOR VIII-ASSOCIATED GENE 1"/>
    <property type="match status" value="1"/>
</dbReference>
<evidence type="ECO:0008006" key="3">
    <source>
        <dbReference type="Google" id="ProtNLM"/>
    </source>
</evidence>
<evidence type="ECO:0000313" key="1">
    <source>
        <dbReference type="EMBL" id="CAH1397880.1"/>
    </source>
</evidence>
<proteinExistence type="predicted"/>
<accession>A0A9P0H9I5</accession>
<keyword evidence="2" id="KW-1185">Reference proteome</keyword>
<dbReference type="OrthoDB" id="10249246at2759"/>